<feature type="region of interest" description="Disordered" evidence="1">
    <location>
        <begin position="106"/>
        <end position="129"/>
    </location>
</feature>
<evidence type="ECO:0000256" key="1">
    <source>
        <dbReference type="SAM" id="MobiDB-lite"/>
    </source>
</evidence>
<proteinExistence type="predicted"/>
<keyword evidence="3" id="KW-1185">Reference proteome</keyword>
<accession>A0A9P9BIJ1</accession>
<dbReference type="GeneID" id="70189316"/>
<dbReference type="RefSeq" id="XP_046005415.1">
    <property type="nucleotide sequence ID" value="XM_046159770.1"/>
</dbReference>
<comment type="caution">
    <text evidence="2">The sequence shown here is derived from an EMBL/GenBank/DDBJ whole genome shotgun (WGS) entry which is preliminary data.</text>
</comment>
<dbReference type="Proteomes" id="UP000756346">
    <property type="component" value="Unassembled WGS sequence"/>
</dbReference>
<evidence type="ECO:0000313" key="3">
    <source>
        <dbReference type="Proteomes" id="UP000756346"/>
    </source>
</evidence>
<name>A0A9P9BIJ1_9PEZI</name>
<dbReference type="AlphaFoldDB" id="A0A9P9BIJ1"/>
<organism evidence="2 3">
    <name type="scientific">Microdochium trichocladiopsis</name>
    <dbReference type="NCBI Taxonomy" id="1682393"/>
    <lineage>
        <taxon>Eukaryota</taxon>
        <taxon>Fungi</taxon>
        <taxon>Dikarya</taxon>
        <taxon>Ascomycota</taxon>
        <taxon>Pezizomycotina</taxon>
        <taxon>Sordariomycetes</taxon>
        <taxon>Xylariomycetidae</taxon>
        <taxon>Xylariales</taxon>
        <taxon>Microdochiaceae</taxon>
        <taxon>Microdochium</taxon>
    </lineage>
</organism>
<sequence>MEQLVVCGARRASLCTLPLELFDYIVSISYDLDPASVLTLRLAGTRRDDLIVRHLFRRVGLSALKSSREAFLGITSRPHLARHVRELIWYDLPYTSLDAHWERLGREDNIPREPPTEPPSPRKPFGASPRPLPDVYPKQLQLHALLAEACWMHNLPVDSAYDMPGHWQAVFDEFREWFLSALQAPPLLDTVTTRVLWYYGPPARDFIKPPSCLVGRDPAIKTIMECGGLIAVVSAQSDKFIEFITWAAQARICAAKTEAPGSAPRKAQSRANICQTFRGWPRHTVSSRTCIGSIREDAVPGSKRADVRFHELDESAVTELVSLLCTPAVVDKL</sequence>
<feature type="compositionally biased region" description="Basic and acidic residues" evidence="1">
    <location>
        <begin position="106"/>
        <end position="115"/>
    </location>
</feature>
<evidence type="ECO:0008006" key="4">
    <source>
        <dbReference type="Google" id="ProtNLM"/>
    </source>
</evidence>
<evidence type="ECO:0000313" key="2">
    <source>
        <dbReference type="EMBL" id="KAH7014448.1"/>
    </source>
</evidence>
<protein>
    <recommendedName>
        <fullName evidence="4">F-box domain-containing protein</fullName>
    </recommendedName>
</protein>
<gene>
    <name evidence="2" type="ORF">B0I36DRAFT_369404</name>
</gene>
<dbReference type="EMBL" id="JAGTJQ010000013">
    <property type="protein sequence ID" value="KAH7014448.1"/>
    <property type="molecule type" value="Genomic_DNA"/>
</dbReference>
<reference evidence="2" key="1">
    <citation type="journal article" date="2021" name="Nat. Commun.">
        <title>Genetic determinants of endophytism in the Arabidopsis root mycobiome.</title>
        <authorList>
            <person name="Mesny F."/>
            <person name="Miyauchi S."/>
            <person name="Thiergart T."/>
            <person name="Pickel B."/>
            <person name="Atanasova L."/>
            <person name="Karlsson M."/>
            <person name="Huettel B."/>
            <person name="Barry K.W."/>
            <person name="Haridas S."/>
            <person name="Chen C."/>
            <person name="Bauer D."/>
            <person name="Andreopoulos W."/>
            <person name="Pangilinan J."/>
            <person name="LaButti K."/>
            <person name="Riley R."/>
            <person name="Lipzen A."/>
            <person name="Clum A."/>
            <person name="Drula E."/>
            <person name="Henrissat B."/>
            <person name="Kohler A."/>
            <person name="Grigoriev I.V."/>
            <person name="Martin F.M."/>
            <person name="Hacquard S."/>
        </authorList>
    </citation>
    <scope>NUCLEOTIDE SEQUENCE</scope>
    <source>
        <strain evidence="2">MPI-CAGE-CH-0230</strain>
    </source>
</reference>
<dbReference type="OrthoDB" id="5427399at2759"/>